<evidence type="ECO:0000256" key="7">
    <source>
        <dbReference type="ARBA" id="ARBA00023136"/>
    </source>
</evidence>
<dbReference type="GO" id="GO:0016020">
    <property type="term" value="C:membrane"/>
    <property type="evidence" value="ECO:0007669"/>
    <property type="project" value="UniProtKB-SubCell"/>
</dbReference>
<name>A0A226DY05_FOLCA</name>
<protein>
    <recommendedName>
        <fullName evidence="8">Glycosyltransferase family 92 protein</fullName>
        <ecNumber evidence="8">2.4.1.-</ecNumber>
    </recommendedName>
</protein>
<evidence type="ECO:0000256" key="1">
    <source>
        <dbReference type="ARBA" id="ARBA00004167"/>
    </source>
</evidence>
<dbReference type="PANTHER" id="PTHR21461">
    <property type="entry name" value="GLYCOSYLTRANSFERASE FAMILY 92 PROTEIN"/>
    <property type="match status" value="1"/>
</dbReference>
<comment type="similarity">
    <text evidence="2 8">Belongs to the glycosyltransferase 92 family.</text>
</comment>
<comment type="caution">
    <text evidence="9">The sequence shown here is derived from an EMBL/GenBank/DDBJ whole genome shotgun (WGS) entry which is preliminary data.</text>
</comment>
<evidence type="ECO:0000256" key="8">
    <source>
        <dbReference type="RuleBase" id="RU366017"/>
    </source>
</evidence>
<evidence type="ECO:0000256" key="3">
    <source>
        <dbReference type="ARBA" id="ARBA00022676"/>
    </source>
</evidence>
<keyword evidence="4 8" id="KW-0808">Transferase</keyword>
<dbReference type="PANTHER" id="PTHR21461:SF83">
    <property type="entry name" value="GLYCOSYLTRANSFERASE FAMILY 92 PROTEIN"/>
    <property type="match status" value="1"/>
</dbReference>
<dbReference type="EC" id="2.4.1.-" evidence="8"/>
<reference evidence="9 10" key="1">
    <citation type="submission" date="2015-12" db="EMBL/GenBank/DDBJ databases">
        <title>The genome of Folsomia candida.</title>
        <authorList>
            <person name="Faddeeva A."/>
            <person name="Derks M.F."/>
            <person name="Anvar Y."/>
            <person name="Smit S."/>
            <person name="Van Straalen N."/>
            <person name="Roelofs D."/>
        </authorList>
    </citation>
    <scope>NUCLEOTIDE SEQUENCE [LARGE SCALE GENOMIC DNA]</scope>
    <source>
        <strain evidence="9 10">VU population</strain>
        <tissue evidence="9">Whole body</tissue>
    </source>
</reference>
<dbReference type="InterPro" id="IPR008166">
    <property type="entry name" value="Glyco_transf_92"/>
</dbReference>
<evidence type="ECO:0000313" key="9">
    <source>
        <dbReference type="EMBL" id="OXA49561.1"/>
    </source>
</evidence>
<evidence type="ECO:0000256" key="5">
    <source>
        <dbReference type="ARBA" id="ARBA00022692"/>
    </source>
</evidence>
<dbReference type="Pfam" id="PF01697">
    <property type="entry name" value="Glyco_transf_92"/>
    <property type="match status" value="1"/>
</dbReference>
<keyword evidence="6 8" id="KW-1133">Transmembrane helix</keyword>
<keyword evidence="5 8" id="KW-0812">Transmembrane</keyword>
<keyword evidence="7 8" id="KW-0472">Membrane</keyword>
<dbReference type="OrthoDB" id="2017643at2759"/>
<proteinExistence type="inferred from homology"/>
<dbReference type="Proteomes" id="UP000198287">
    <property type="component" value="Unassembled WGS sequence"/>
</dbReference>
<accession>A0A226DY05</accession>
<dbReference type="GO" id="GO:0016757">
    <property type="term" value="F:glycosyltransferase activity"/>
    <property type="evidence" value="ECO:0007669"/>
    <property type="project" value="UniProtKB-UniRule"/>
</dbReference>
<evidence type="ECO:0000256" key="2">
    <source>
        <dbReference type="ARBA" id="ARBA00007647"/>
    </source>
</evidence>
<dbReference type="AlphaFoldDB" id="A0A226DY05"/>
<gene>
    <name evidence="9" type="ORF">Fcan01_15364</name>
</gene>
<comment type="subcellular location">
    <subcellularLocation>
        <location evidence="1">Membrane</location>
        <topology evidence="1">Single-pass membrane protein</topology>
    </subcellularLocation>
</comment>
<evidence type="ECO:0000313" key="10">
    <source>
        <dbReference type="Proteomes" id="UP000198287"/>
    </source>
</evidence>
<organism evidence="9 10">
    <name type="scientific">Folsomia candida</name>
    <name type="common">Springtail</name>
    <dbReference type="NCBI Taxonomy" id="158441"/>
    <lineage>
        <taxon>Eukaryota</taxon>
        <taxon>Metazoa</taxon>
        <taxon>Ecdysozoa</taxon>
        <taxon>Arthropoda</taxon>
        <taxon>Hexapoda</taxon>
        <taxon>Collembola</taxon>
        <taxon>Entomobryomorpha</taxon>
        <taxon>Isotomoidea</taxon>
        <taxon>Isotomidae</taxon>
        <taxon>Proisotominae</taxon>
        <taxon>Folsomia</taxon>
    </lineage>
</organism>
<feature type="transmembrane region" description="Helical" evidence="8">
    <location>
        <begin position="7"/>
        <end position="26"/>
    </location>
</feature>
<dbReference type="EMBL" id="LNIX01000010">
    <property type="protein sequence ID" value="OXA49561.1"/>
    <property type="molecule type" value="Genomic_DNA"/>
</dbReference>
<evidence type="ECO:0000256" key="6">
    <source>
        <dbReference type="ARBA" id="ARBA00022989"/>
    </source>
</evidence>
<keyword evidence="10" id="KW-1185">Reference proteome</keyword>
<dbReference type="STRING" id="158441.A0A226DY05"/>
<dbReference type="GO" id="GO:0005737">
    <property type="term" value="C:cytoplasm"/>
    <property type="evidence" value="ECO:0007669"/>
    <property type="project" value="TreeGrafter"/>
</dbReference>
<sequence length="492" mass="56491">MATLRRIFFGTSILVFFVFFAIIFSGQKGPIELNFMPRKVHELRRSVMFWKQPVNLSEEESESNEEEGKSGSALENLKEELNSIQNYFVEDTILGQEASGVFDFNNVANMAAGPKTKACSRAPHLHEILFSNTYWQMLRVIEKNTTGIMYLYSANADGRGTGKKIRVVTMIDDAFRKANLTATFKNIWPWGQSGAHHPILVTCDLDDFDESDVDTSEEFEWPASVSIVSQKCQQATNQLKVVNKDERVGDFGVCFKWLDFSEVDLSRRIIEMVELLRVLGVSGIHFPYMATHPNVDRVLDYYGKEDDPIVHVKPFSLPGPYSNLPHLRHLLLRRNNNVKLRAELIPYVDCFLENMYQYKYIAIIDIDEVILPTANSTFTNYTELFEELEKMNTNVTHYSFCFDMKLFVDRMQRTNGSLVADLHQIRPELFDDADPQLPYVMNKVYFDKAYLCNSGRHTNVKCFHNTESVLLVHNHSPSACLEGVTSCSKRTR</sequence>
<evidence type="ECO:0000256" key="4">
    <source>
        <dbReference type="ARBA" id="ARBA00022679"/>
    </source>
</evidence>
<keyword evidence="3 8" id="KW-0328">Glycosyltransferase</keyword>